<evidence type="ECO:0000313" key="6">
    <source>
        <dbReference type="EMBL" id="CAH0367994.1"/>
    </source>
</evidence>
<dbReference type="EMBL" id="CAKKNE010000002">
    <property type="protein sequence ID" value="CAH0367994.1"/>
    <property type="molecule type" value="Genomic_DNA"/>
</dbReference>
<keyword evidence="7" id="KW-1185">Reference proteome</keyword>
<dbReference type="Gene3D" id="3.30.40.10">
    <property type="entry name" value="Zinc/RING finger domain, C3HC4 (zinc finger)"/>
    <property type="match status" value="1"/>
</dbReference>
<keyword evidence="1" id="KW-0479">Metal-binding</keyword>
<sequence>MILTQCAVCATELGTGGKRCGRCSTRYCGPACQKQHWEAGGHDKLCKMIKKGGGAEEYHAEKKYKEAVAVAAEKYADDTKGQTCFICTQALHWKTKEGLVRGCSCRGTAGVVHVSCLVEQAKILVAEGEENNLDYEAMQPRWDRWTQCSLCEQSYHSVVRCALGWACWKTFVGRPEMDPTRQLALCLLGKGLSAGGHYEDALVVQEAELATGRRVGTSENANHMLTVKSNLAKTYQSLDRSEEALSLRQEVYSRTLKLHGKEHGRTLQAASNYVSSLIGLKRFQQAKKLLRKSIPAARRVLGESNQITLHLRCNYAQSLCCNAAATLPELREAVTTFEDVERIARRVLGGAHPFTTGVEDSLRKLRDALTTRETPSGSA</sequence>
<protein>
    <recommendedName>
        <fullName evidence="5">MYND-type domain-containing protein</fullName>
    </recommendedName>
</protein>
<organism evidence="6 7">
    <name type="scientific">Pelagomonas calceolata</name>
    <dbReference type="NCBI Taxonomy" id="35677"/>
    <lineage>
        <taxon>Eukaryota</taxon>
        <taxon>Sar</taxon>
        <taxon>Stramenopiles</taxon>
        <taxon>Ochrophyta</taxon>
        <taxon>Pelagophyceae</taxon>
        <taxon>Pelagomonadales</taxon>
        <taxon>Pelagomonadaceae</taxon>
        <taxon>Pelagomonas</taxon>
    </lineage>
</organism>
<dbReference type="GO" id="GO:0008270">
    <property type="term" value="F:zinc ion binding"/>
    <property type="evidence" value="ECO:0007669"/>
    <property type="project" value="UniProtKB-KW"/>
</dbReference>
<dbReference type="PANTHER" id="PTHR46082">
    <property type="entry name" value="ATP/GTP-BINDING PROTEIN-RELATED"/>
    <property type="match status" value="1"/>
</dbReference>
<dbReference type="Proteomes" id="UP000789595">
    <property type="component" value="Unassembled WGS sequence"/>
</dbReference>
<reference evidence="6" key="1">
    <citation type="submission" date="2021-11" db="EMBL/GenBank/DDBJ databases">
        <authorList>
            <consortium name="Genoscope - CEA"/>
            <person name="William W."/>
        </authorList>
    </citation>
    <scope>NUCLEOTIDE SEQUENCE</scope>
</reference>
<evidence type="ECO:0000256" key="3">
    <source>
        <dbReference type="ARBA" id="ARBA00022833"/>
    </source>
</evidence>
<name>A0A8J2SHI9_9STRA</name>
<dbReference type="AlphaFoldDB" id="A0A8J2SHI9"/>
<proteinExistence type="predicted"/>
<evidence type="ECO:0000313" key="7">
    <source>
        <dbReference type="Proteomes" id="UP000789595"/>
    </source>
</evidence>
<dbReference type="InterPro" id="IPR053137">
    <property type="entry name" value="NLR-like"/>
</dbReference>
<dbReference type="PANTHER" id="PTHR46082:SF6">
    <property type="entry name" value="AAA+ ATPASE DOMAIN-CONTAINING PROTEIN-RELATED"/>
    <property type="match status" value="1"/>
</dbReference>
<dbReference type="InterPro" id="IPR013083">
    <property type="entry name" value="Znf_RING/FYVE/PHD"/>
</dbReference>
<dbReference type="Gene3D" id="1.25.40.10">
    <property type="entry name" value="Tetratricopeptide repeat domain"/>
    <property type="match status" value="1"/>
</dbReference>
<dbReference type="Gene3D" id="6.10.140.2220">
    <property type="match status" value="1"/>
</dbReference>
<dbReference type="InterPro" id="IPR011990">
    <property type="entry name" value="TPR-like_helical_dom_sf"/>
</dbReference>
<feature type="domain" description="MYND-type" evidence="5">
    <location>
        <begin position="6"/>
        <end position="46"/>
    </location>
</feature>
<keyword evidence="2 4" id="KW-0863">Zinc-finger</keyword>
<dbReference type="Pfam" id="PF13424">
    <property type="entry name" value="TPR_12"/>
    <property type="match status" value="1"/>
</dbReference>
<accession>A0A8J2SHI9</accession>
<comment type="caution">
    <text evidence="6">The sequence shown here is derived from an EMBL/GenBank/DDBJ whole genome shotgun (WGS) entry which is preliminary data.</text>
</comment>
<dbReference type="Pfam" id="PF01753">
    <property type="entry name" value="zf-MYND"/>
    <property type="match status" value="1"/>
</dbReference>
<evidence type="ECO:0000256" key="1">
    <source>
        <dbReference type="ARBA" id="ARBA00022723"/>
    </source>
</evidence>
<dbReference type="PROSITE" id="PS50865">
    <property type="entry name" value="ZF_MYND_2"/>
    <property type="match status" value="1"/>
</dbReference>
<evidence type="ECO:0000256" key="4">
    <source>
        <dbReference type="PROSITE-ProRule" id="PRU00134"/>
    </source>
</evidence>
<dbReference type="SUPFAM" id="SSF144232">
    <property type="entry name" value="HIT/MYND zinc finger-like"/>
    <property type="match status" value="1"/>
</dbReference>
<dbReference type="InterPro" id="IPR002893">
    <property type="entry name" value="Znf_MYND"/>
</dbReference>
<dbReference type="SUPFAM" id="SSF48452">
    <property type="entry name" value="TPR-like"/>
    <property type="match status" value="1"/>
</dbReference>
<gene>
    <name evidence="6" type="ORF">PECAL_2P10410</name>
</gene>
<evidence type="ECO:0000256" key="2">
    <source>
        <dbReference type="ARBA" id="ARBA00022771"/>
    </source>
</evidence>
<evidence type="ECO:0000259" key="5">
    <source>
        <dbReference type="PROSITE" id="PS50865"/>
    </source>
</evidence>
<keyword evidence="3" id="KW-0862">Zinc</keyword>